<dbReference type="CDD" id="cd12148">
    <property type="entry name" value="fungal_TF_MHR"/>
    <property type="match status" value="1"/>
</dbReference>
<evidence type="ECO:0000313" key="5">
    <source>
        <dbReference type="EMBL" id="EON69305.1"/>
    </source>
</evidence>
<evidence type="ECO:0000256" key="1">
    <source>
        <dbReference type="ARBA" id="ARBA00022723"/>
    </source>
</evidence>
<dbReference type="InterPro" id="IPR001138">
    <property type="entry name" value="Zn2Cys6_DnaBD"/>
</dbReference>
<organism evidence="5 6">
    <name type="scientific">Coniosporium apollinis (strain CBS 100218)</name>
    <name type="common">Rock-inhabiting black yeast</name>
    <dbReference type="NCBI Taxonomy" id="1168221"/>
    <lineage>
        <taxon>Eukaryota</taxon>
        <taxon>Fungi</taxon>
        <taxon>Dikarya</taxon>
        <taxon>Ascomycota</taxon>
        <taxon>Pezizomycotina</taxon>
        <taxon>Dothideomycetes</taxon>
        <taxon>Dothideomycetes incertae sedis</taxon>
        <taxon>Coniosporium</taxon>
    </lineage>
</organism>
<dbReference type="Pfam" id="PF00172">
    <property type="entry name" value="Zn_clus"/>
    <property type="match status" value="1"/>
</dbReference>
<evidence type="ECO:0000256" key="2">
    <source>
        <dbReference type="ARBA" id="ARBA00023242"/>
    </source>
</evidence>
<dbReference type="HOGENOM" id="CLU_016203_1_0_1"/>
<dbReference type="eggNOG" id="ENOG502QTPC">
    <property type="taxonomic scope" value="Eukaryota"/>
</dbReference>
<keyword evidence="1" id="KW-0479">Metal-binding</keyword>
<dbReference type="GO" id="GO:0000981">
    <property type="term" value="F:DNA-binding transcription factor activity, RNA polymerase II-specific"/>
    <property type="evidence" value="ECO:0007669"/>
    <property type="project" value="InterPro"/>
</dbReference>
<dbReference type="OrthoDB" id="2123952at2759"/>
<dbReference type="EMBL" id="JH767611">
    <property type="protein sequence ID" value="EON69305.1"/>
    <property type="molecule type" value="Genomic_DNA"/>
</dbReference>
<dbReference type="GeneID" id="19905876"/>
<keyword evidence="2" id="KW-0539">Nucleus</keyword>
<gene>
    <name evidence="5" type="ORF">W97_08565</name>
</gene>
<dbReference type="Proteomes" id="UP000016924">
    <property type="component" value="Unassembled WGS sequence"/>
</dbReference>
<accession>R7Z534</accession>
<reference evidence="6" key="1">
    <citation type="submission" date="2012-06" db="EMBL/GenBank/DDBJ databases">
        <title>The genome sequence of Coniosporium apollinis CBS 100218.</title>
        <authorList>
            <consortium name="The Broad Institute Genome Sequencing Platform"/>
            <person name="Cuomo C."/>
            <person name="Gorbushina A."/>
            <person name="Noack S."/>
            <person name="Walker B."/>
            <person name="Young S.K."/>
            <person name="Zeng Q."/>
            <person name="Gargeya S."/>
            <person name="Fitzgerald M."/>
            <person name="Haas B."/>
            <person name="Abouelleil A."/>
            <person name="Alvarado L."/>
            <person name="Arachchi H.M."/>
            <person name="Berlin A.M."/>
            <person name="Chapman S.B."/>
            <person name="Goldberg J."/>
            <person name="Griggs A."/>
            <person name="Gujja S."/>
            <person name="Hansen M."/>
            <person name="Howarth C."/>
            <person name="Imamovic A."/>
            <person name="Larimer J."/>
            <person name="McCowan C."/>
            <person name="Montmayeur A."/>
            <person name="Murphy C."/>
            <person name="Neiman D."/>
            <person name="Pearson M."/>
            <person name="Priest M."/>
            <person name="Roberts A."/>
            <person name="Saif S."/>
            <person name="Shea T."/>
            <person name="Sisk P."/>
            <person name="Sykes S."/>
            <person name="Wortman J."/>
            <person name="Nusbaum C."/>
            <person name="Birren B."/>
        </authorList>
    </citation>
    <scope>NUCLEOTIDE SEQUENCE [LARGE SCALE GENOMIC DNA]</scope>
    <source>
        <strain evidence="6">CBS 100218</strain>
    </source>
</reference>
<feature type="domain" description="Zn(2)-C6 fungal-type" evidence="4">
    <location>
        <begin position="15"/>
        <end position="48"/>
    </location>
</feature>
<keyword evidence="6" id="KW-1185">Reference proteome</keyword>
<dbReference type="PANTHER" id="PTHR46910">
    <property type="entry name" value="TRANSCRIPTION FACTOR PDR1"/>
    <property type="match status" value="1"/>
</dbReference>
<dbReference type="CDD" id="cd00067">
    <property type="entry name" value="GAL4"/>
    <property type="match status" value="1"/>
</dbReference>
<dbReference type="InterPro" id="IPR050987">
    <property type="entry name" value="AtrR-like"/>
</dbReference>
<sequence length="639" mass="71457">MPDKRPRKVQRASRACDFCHKRSIRCKPSQEDAERCQNCVDFDIACTYTRPWKRARTSVAGSELATERAQGWGAEPIRQIKDNKSNNASAVEDAEGQQSDPDAAYSGRMAKQYRRHVDEPLGQAWRAFAIASESTIWALLNAYHRVVYPIFPLFHHETLLKRLRNHDHLKDRGFFACVMAACALASARGRDGALAAWQADSAQSIPVPSETFYAAARDAIPKDTHCANEFEYLRACALLAIVSIQYGKIDAVHEHLGNYFTLLATQRFYDESQWPAHLSRVEREERRRLFWSTYTLDVYSSTVWSGQMRSREAHVQVPYPSEADDEKLETSAIGLVDPSCWLHGWNFTTDLYRVLEHTVDKLRSRHAFSGPLRPMQAAFATDSFSGPVVLQSVLDVYARLPSRFKTIPSVTGEQAHDIFGFQAANIQATLQLLRIVLFSAEENVDMDQKCNVAADLLSVFHNAPVAYLKAISTPLIYHLGGIGTILGSVMEGPLSEASYYRVRGMLLSMADLLEHLESGLHHTAGISRGLRAQVDRIEEYMSLQRAKARDSKVLQPHAMVSAETAIGANTLPNLSAAAAPPDNALPPLNGIQGYSEYSPTEIQLPPELFEDWPWPFELSGQEFGFSWPGVDPSGWEITV</sequence>
<dbReference type="GO" id="GO:0003677">
    <property type="term" value="F:DNA binding"/>
    <property type="evidence" value="ECO:0007669"/>
    <property type="project" value="InterPro"/>
</dbReference>
<dbReference type="SMART" id="SM00066">
    <property type="entry name" value="GAL4"/>
    <property type="match status" value="1"/>
</dbReference>
<dbReference type="AlphaFoldDB" id="R7Z534"/>
<protein>
    <recommendedName>
        <fullName evidence="4">Zn(2)-C6 fungal-type domain-containing protein</fullName>
    </recommendedName>
</protein>
<dbReference type="InterPro" id="IPR007219">
    <property type="entry name" value="XnlR_reg_dom"/>
</dbReference>
<evidence type="ECO:0000256" key="3">
    <source>
        <dbReference type="SAM" id="MobiDB-lite"/>
    </source>
</evidence>
<dbReference type="InterPro" id="IPR036864">
    <property type="entry name" value="Zn2-C6_fun-type_DNA-bd_sf"/>
</dbReference>
<dbReference type="Gene3D" id="4.10.240.10">
    <property type="entry name" value="Zn(2)-C6 fungal-type DNA-binding domain"/>
    <property type="match status" value="1"/>
</dbReference>
<feature type="region of interest" description="Disordered" evidence="3">
    <location>
        <begin position="71"/>
        <end position="102"/>
    </location>
</feature>
<dbReference type="PROSITE" id="PS50048">
    <property type="entry name" value="ZN2_CY6_FUNGAL_2"/>
    <property type="match status" value="1"/>
</dbReference>
<dbReference type="PANTHER" id="PTHR46910:SF18">
    <property type="entry name" value="ZN(II)2CYS6 TRANSCRIPTION FACTOR (EUROFUNG)"/>
    <property type="match status" value="1"/>
</dbReference>
<evidence type="ECO:0000313" key="6">
    <source>
        <dbReference type="Proteomes" id="UP000016924"/>
    </source>
</evidence>
<dbReference type="Pfam" id="PF04082">
    <property type="entry name" value="Fungal_trans"/>
    <property type="match status" value="1"/>
</dbReference>
<evidence type="ECO:0000259" key="4">
    <source>
        <dbReference type="PROSITE" id="PS50048"/>
    </source>
</evidence>
<dbReference type="OMA" id="GDPWSTF"/>
<name>R7Z534_CONA1</name>
<proteinExistence type="predicted"/>
<dbReference type="GO" id="GO:0008270">
    <property type="term" value="F:zinc ion binding"/>
    <property type="evidence" value="ECO:0007669"/>
    <property type="project" value="InterPro"/>
</dbReference>
<dbReference type="SUPFAM" id="SSF57701">
    <property type="entry name" value="Zn2/Cys6 DNA-binding domain"/>
    <property type="match status" value="1"/>
</dbReference>
<dbReference type="GO" id="GO:0006351">
    <property type="term" value="P:DNA-templated transcription"/>
    <property type="evidence" value="ECO:0007669"/>
    <property type="project" value="InterPro"/>
</dbReference>
<dbReference type="RefSeq" id="XP_007784622.1">
    <property type="nucleotide sequence ID" value="XM_007786432.1"/>
</dbReference>